<dbReference type="EMBL" id="LAZR01004143">
    <property type="protein sequence ID" value="KKN11354.1"/>
    <property type="molecule type" value="Genomic_DNA"/>
</dbReference>
<reference evidence="1" key="1">
    <citation type="journal article" date="2015" name="Nature">
        <title>Complex archaea that bridge the gap between prokaryotes and eukaryotes.</title>
        <authorList>
            <person name="Spang A."/>
            <person name="Saw J.H."/>
            <person name="Jorgensen S.L."/>
            <person name="Zaremba-Niedzwiedzka K."/>
            <person name="Martijn J."/>
            <person name="Lind A.E."/>
            <person name="van Eijk R."/>
            <person name="Schleper C."/>
            <person name="Guy L."/>
            <person name="Ettema T.J."/>
        </authorList>
    </citation>
    <scope>NUCLEOTIDE SEQUENCE</scope>
</reference>
<name>A0A0F9N097_9ZZZZ</name>
<dbReference type="AlphaFoldDB" id="A0A0F9N097"/>
<gene>
    <name evidence="1" type="ORF">LCGC14_1027360</name>
</gene>
<proteinExistence type="predicted"/>
<organism evidence="1">
    <name type="scientific">marine sediment metagenome</name>
    <dbReference type="NCBI Taxonomy" id="412755"/>
    <lineage>
        <taxon>unclassified sequences</taxon>
        <taxon>metagenomes</taxon>
        <taxon>ecological metagenomes</taxon>
    </lineage>
</organism>
<protein>
    <submittedName>
        <fullName evidence="1">Uncharacterized protein</fullName>
    </submittedName>
</protein>
<evidence type="ECO:0000313" key="1">
    <source>
        <dbReference type="EMBL" id="KKN11354.1"/>
    </source>
</evidence>
<sequence>MSTRTTIVFIGASGYDGSGTQATRLYQNCDGYPTSVLPTILDTLRAVRKKAKAHWHHISYTREHAGKDFDFATTPINSELLAGCYIAEETSGFGMGARFEDTTYLETDVASEWDERTKGKVYGDHSDIEWLYVVNAIDRSIKVFGGGYTGDLPLHTVAIGTVDPMSYAISLNEDYQEKEAARIKKAIRSLSRIGFPINPKSGRRAAHDAQQARRGL</sequence>
<comment type="caution">
    <text evidence="1">The sequence shown here is derived from an EMBL/GenBank/DDBJ whole genome shotgun (WGS) entry which is preliminary data.</text>
</comment>
<accession>A0A0F9N097</accession>